<comment type="subcellular location">
    <subcellularLocation>
        <location evidence="2">Membrane</location>
        <topology evidence="2">Peripheral membrane protein</topology>
    </subcellularLocation>
</comment>
<evidence type="ECO:0000256" key="1">
    <source>
        <dbReference type="ARBA" id="ARBA00001936"/>
    </source>
</evidence>
<dbReference type="GO" id="GO:0004722">
    <property type="term" value="F:protein serine/threonine phosphatase activity"/>
    <property type="evidence" value="ECO:0007669"/>
    <property type="project" value="UniProtKB-EC"/>
</dbReference>
<dbReference type="OrthoDB" id="10264738at2759"/>
<dbReference type="Pfam" id="PF00481">
    <property type="entry name" value="PP2C"/>
    <property type="match status" value="1"/>
</dbReference>
<accession>A0A9W6ZUR8</accession>
<gene>
    <name evidence="14" type="ORF">TrST_g7675</name>
</gene>
<dbReference type="PROSITE" id="PS51746">
    <property type="entry name" value="PPM_2"/>
    <property type="match status" value="1"/>
</dbReference>
<evidence type="ECO:0000256" key="5">
    <source>
        <dbReference type="ARBA" id="ARBA00022723"/>
    </source>
</evidence>
<sequence>MASFLSNFGSAISDNLPSFVASIVGAGAVTEDSVVGYSLDQNEDHRPTQEDEVTAILRYPASLPVPPASTSTEAMAAPLWRRSSYQSYLAVYDGHGGSTASGICCAEMPGILSGLLPPPTTTATIATGESSLKSTVPSSYELMSTGSTTSTTSVTTASTVDEGAVESGTSVSSSIIEAYQKTDELLNQVDPDCGTTVAQCLIRVEGDGRDAVLYASNVGDSRCVLVKSKNKGKNSGKGGENFVRLTVDHRCSNEEEVERIKKADGFVFRNRVSGTLAVTRALGHRNNKDLILSLPEVKRVVLEVEDLAVVVATDGIWDKIKEEEVAEKVENMRAEGKSPKEVAQDLKNQAMQRYGRDNIGVVILYL</sequence>
<evidence type="ECO:0000256" key="11">
    <source>
        <dbReference type="ARBA" id="ARBA00048336"/>
    </source>
</evidence>
<keyword evidence="5" id="KW-0479">Metal-binding</keyword>
<dbReference type="InterPro" id="IPR001932">
    <property type="entry name" value="PPM-type_phosphatase-like_dom"/>
</dbReference>
<dbReference type="PANTHER" id="PTHR13832:SF803">
    <property type="entry name" value="PROTEIN PHOSPHATASE 1G"/>
    <property type="match status" value="1"/>
</dbReference>
<dbReference type="SUPFAM" id="SSF81606">
    <property type="entry name" value="PP2C-like"/>
    <property type="match status" value="1"/>
</dbReference>
<evidence type="ECO:0000256" key="8">
    <source>
        <dbReference type="ARBA" id="ARBA00022912"/>
    </source>
</evidence>
<keyword evidence="9" id="KW-0464">Manganese</keyword>
<feature type="domain" description="PPM-type phosphatase" evidence="13">
    <location>
        <begin position="34"/>
        <end position="366"/>
    </location>
</feature>
<protein>
    <recommendedName>
        <fullName evidence="4">protein-serine/threonine phosphatase</fullName>
        <ecNumber evidence="4">3.1.3.16</ecNumber>
    </recommendedName>
</protein>
<evidence type="ECO:0000256" key="9">
    <source>
        <dbReference type="ARBA" id="ARBA00023211"/>
    </source>
</evidence>
<keyword evidence="7" id="KW-0460">Magnesium</keyword>
<dbReference type="InterPro" id="IPR015655">
    <property type="entry name" value="PP2C"/>
</dbReference>
<dbReference type="EC" id="3.1.3.16" evidence="4"/>
<evidence type="ECO:0000256" key="6">
    <source>
        <dbReference type="ARBA" id="ARBA00022801"/>
    </source>
</evidence>
<reference evidence="15" key="1">
    <citation type="journal article" date="2023" name="Commun. Biol.">
        <title>Genome analysis of Parmales, the sister group of diatoms, reveals the evolutionary specialization of diatoms from phago-mixotrophs to photoautotrophs.</title>
        <authorList>
            <person name="Ban H."/>
            <person name="Sato S."/>
            <person name="Yoshikawa S."/>
            <person name="Yamada K."/>
            <person name="Nakamura Y."/>
            <person name="Ichinomiya M."/>
            <person name="Sato N."/>
            <person name="Blanc-Mathieu R."/>
            <person name="Endo H."/>
            <person name="Kuwata A."/>
            <person name="Ogata H."/>
        </authorList>
    </citation>
    <scope>NUCLEOTIDE SEQUENCE [LARGE SCALE GENOMIC DNA]</scope>
    <source>
        <strain evidence="15">NIES 3701</strain>
    </source>
</reference>
<dbReference type="GO" id="GO:0046872">
    <property type="term" value="F:metal ion binding"/>
    <property type="evidence" value="ECO:0007669"/>
    <property type="project" value="UniProtKB-KW"/>
</dbReference>
<comment type="catalytic activity">
    <reaction evidence="10">
        <text>O-phospho-L-seryl-[protein] + H2O = L-seryl-[protein] + phosphate</text>
        <dbReference type="Rhea" id="RHEA:20629"/>
        <dbReference type="Rhea" id="RHEA-COMP:9863"/>
        <dbReference type="Rhea" id="RHEA-COMP:11604"/>
        <dbReference type="ChEBI" id="CHEBI:15377"/>
        <dbReference type="ChEBI" id="CHEBI:29999"/>
        <dbReference type="ChEBI" id="CHEBI:43474"/>
        <dbReference type="ChEBI" id="CHEBI:83421"/>
        <dbReference type="EC" id="3.1.3.16"/>
    </reaction>
</comment>
<organism evidence="14 15">
    <name type="scientific">Triparma strigata</name>
    <dbReference type="NCBI Taxonomy" id="1606541"/>
    <lineage>
        <taxon>Eukaryota</taxon>
        <taxon>Sar</taxon>
        <taxon>Stramenopiles</taxon>
        <taxon>Ochrophyta</taxon>
        <taxon>Bolidophyceae</taxon>
        <taxon>Parmales</taxon>
        <taxon>Triparmaceae</taxon>
        <taxon>Triparma</taxon>
    </lineage>
</organism>
<evidence type="ECO:0000256" key="2">
    <source>
        <dbReference type="ARBA" id="ARBA00004170"/>
    </source>
</evidence>
<dbReference type="AlphaFoldDB" id="A0A9W6ZUR8"/>
<keyword evidence="6 12" id="KW-0378">Hydrolase</keyword>
<name>A0A9W6ZUR8_9STRA</name>
<dbReference type="PROSITE" id="PS01032">
    <property type="entry name" value="PPM_1"/>
    <property type="match status" value="1"/>
</dbReference>
<evidence type="ECO:0000313" key="15">
    <source>
        <dbReference type="Proteomes" id="UP001165085"/>
    </source>
</evidence>
<dbReference type="InterPro" id="IPR036457">
    <property type="entry name" value="PPM-type-like_dom_sf"/>
</dbReference>
<evidence type="ECO:0000256" key="7">
    <source>
        <dbReference type="ARBA" id="ARBA00022842"/>
    </source>
</evidence>
<dbReference type="GO" id="GO:0016020">
    <property type="term" value="C:membrane"/>
    <property type="evidence" value="ECO:0007669"/>
    <property type="project" value="UniProtKB-SubCell"/>
</dbReference>
<comment type="cofactor">
    <cofactor evidence="1">
        <name>Mn(2+)</name>
        <dbReference type="ChEBI" id="CHEBI:29035"/>
    </cofactor>
</comment>
<comment type="catalytic activity">
    <reaction evidence="11">
        <text>O-phospho-L-threonyl-[protein] + H2O = L-threonyl-[protein] + phosphate</text>
        <dbReference type="Rhea" id="RHEA:47004"/>
        <dbReference type="Rhea" id="RHEA-COMP:11060"/>
        <dbReference type="Rhea" id="RHEA-COMP:11605"/>
        <dbReference type="ChEBI" id="CHEBI:15377"/>
        <dbReference type="ChEBI" id="CHEBI:30013"/>
        <dbReference type="ChEBI" id="CHEBI:43474"/>
        <dbReference type="ChEBI" id="CHEBI:61977"/>
        <dbReference type="EC" id="3.1.3.16"/>
    </reaction>
</comment>
<evidence type="ECO:0000256" key="3">
    <source>
        <dbReference type="ARBA" id="ARBA00006702"/>
    </source>
</evidence>
<keyword evidence="8 12" id="KW-0904">Protein phosphatase</keyword>
<keyword evidence="15" id="KW-1185">Reference proteome</keyword>
<dbReference type="Proteomes" id="UP001165085">
    <property type="component" value="Unassembled WGS sequence"/>
</dbReference>
<dbReference type="CDD" id="cd00143">
    <property type="entry name" value="PP2Cc"/>
    <property type="match status" value="1"/>
</dbReference>
<evidence type="ECO:0000259" key="13">
    <source>
        <dbReference type="PROSITE" id="PS51746"/>
    </source>
</evidence>
<evidence type="ECO:0000313" key="14">
    <source>
        <dbReference type="EMBL" id="GMH59961.1"/>
    </source>
</evidence>
<evidence type="ECO:0000256" key="4">
    <source>
        <dbReference type="ARBA" id="ARBA00013081"/>
    </source>
</evidence>
<evidence type="ECO:0000256" key="10">
    <source>
        <dbReference type="ARBA" id="ARBA00047761"/>
    </source>
</evidence>
<dbReference type="SMART" id="SM00332">
    <property type="entry name" value="PP2Cc"/>
    <property type="match status" value="1"/>
</dbReference>
<dbReference type="PANTHER" id="PTHR13832">
    <property type="entry name" value="PROTEIN PHOSPHATASE 2C"/>
    <property type="match status" value="1"/>
</dbReference>
<dbReference type="Gene3D" id="3.60.40.10">
    <property type="entry name" value="PPM-type phosphatase domain"/>
    <property type="match status" value="1"/>
</dbReference>
<comment type="caution">
    <text evidence="14">The sequence shown here is derived from an EMBL/GenBank/DDBJ whole genome shotgun (WGS) entry which is preliminary data.</text>
</comment>
<proteinExistence type="inferred from homology"/>
<dbReference type="InterPro" id="IPR000222">
    <property type="entry name" value="PP2C_BS"/>
</dbReference>
<evidence type="ECO:0000256" key="12">
    <source>
        <dbReference type="RuleBase" id="RU003465"/>
    </source>
</evidence>
<comment type="similarity">
    <text evidence="3 12">Belongs to the PP2C family.</text>
</comment>
<dbReference type="EMBL" id="BRXY01000062">
    <property type="protein sequence ID" value="GMH59961.1"/>
    <property type="molecule type" value="Genomic_DNA"/>
</dbReference>